<reference evidence="1" key="1">
    <citation type="submission" date="2019-08" db="EMBL/GenBank/DDBJ databases">
        <title>The genome of the North American firefly Photinus pyralis.</title>
        <authorList>
            <consortium name="Photinus pyralis genome working group"/>
            <person name="Fallon T.R."/>
            <person name="Sander Lower S.E."/>
            <person name="Weng J.-K."/>
        </authorList>
    </citation>
    <scope>NUCLEOTIDE SEQUENCE</scope>
    <source>
        <strain evidence="1">TRF0915ILg1</strain>
        <tissue evidence="1">Whole body</tissue>
    </source>
</reference>
<gene>
    <name evidence="1" type="ORF">ILUMI_00669</name>
</gene>
<protein>
    <submittedName>
        <fullName evidence="1">Uncharacterized protein</fullName>
    </submittedName>
</protein>
<dbReference type="AlphaFoldDB" id="A0A8K0GQ01"/>
<evidence type="ECO:0000313" key="1">
    <source>
        <dbReference type="EMBL" id="KAF2905503.1"/>
    </source>
</evidence>
<keyword evidence="2" id="KW-1185">Reference proteome</keyword>
<comment type="caution">
    <text evidence="1">The sequence shown here is derived from an EMBL/GenBank/DDBJ whole genome shotgun (WGS) entry which is preliminary data.</text>
</comment>
<proteinExistence type="predicted"/>
<name>A0A8K0GQ01_IGNLU</name>
<sequence length="157" mass="18427">MKRFEKEVFAESVVQYYLNTAHGDKITTVNHFMEQGASKSGVYKILRRFNDRGNIDYLSLSGRSISNKRRNVSLRVKKSLLKTGLSQRKIAARHQISRAMVQRIASKYNIRTNRCITCPKYTENQEKTAKKLYRKLYERKSNKILILDDESYIKIET</sequence>
<dbReference type="EMBL" id="VTPC01000518">
    <property type="protein sequence ID" value="KAF2905503.1"/>
    <property type="molecule type" value="Genomic_DNA"/>
</dbReference>
<organism evidence="1 2">
    <name type="scientific">Ignelater luminosus</name>
    <name type="common">Cucubano</name>
    <name type="synonym">Pyrophorus luminosus</name>
    <dbReference type="NCBI Taxonomy" id="2038154"/>
    <lineage>
        <taxon>Eukaryota</taxon>
        <taxon>Metazoa</taxon>
        <taxon>Ecdysozoa</taxon>
        <taxon>Arthropoda</taxon>
        <taxon>Hexapoda</taxon>
        <taxon>Insecta</taxon>
        <taxon>Pterygota</taxon>
        <taxon>Neoptera</taxon>
        <taxon>Endopterygota</taxon>
        <taxon>Coleoptera</taxon>
        <taxon>Polyphaga</taxon>
        <taxon>Elateriformia</taxon>
        <taxon>Elateroidea</taxon>
        <taxon>Elateridae</taxon>
        <taxon>Agrypninae</taxon>
        <taxon>Pyrophorini</taxon>
        <taxon>Ignelater</taxon>
    </lineage>
</organism>
<dbReference type="Proteomes" id="UP000801492">
    <property type="component" value="Unassembled WGS sequence"/>
</dbReference>
<evidence type="ECO:0000313" key="2">
    <source>
        <dbReference type="Proteomes" id="UP000801492"/>
    </source>
</evidence>
<accession>A0A8K0GQ01</accession>